<dbReference type="PROSITE" id="PS51898">
    <property type="entry name" value="TYR_RECOMBINASE"/>
    <property type="match status" value="1"/>
</dbReference>
<dbReference type="SUPFAM" id="SSF56349">
    <property type="entry name" value="DNA breaking-rejoining enzymes"/>
    <property type="match status" value="1"/>
</dbReference>
<dbReference type="Pfam" id="PF00589">
    <property type="entry name" value="Phage_integrase"/>
    <property type="match status" value="1"/>
</dbReference>
<dbReference type="STRING" id="419481.SAMN05216233_10330"/>
<dbReference type="GO" id="GO:0006310">
    <property type="term" value="P:DNA recombination"/>
    <property type="evidence" value="ECO:0007669"/>
    <property type="project" value="UniProtKB-KW"/>
</dbReference>
<dbReference type="GO" id="GO:0015074">
    <property type="term" value="P:DNA integration"/>
    <property type="evidence" value="ECO:0007669"/>
    <property type="project" value="UniProtKB-KW"/>
</dbReference>
<dbReference type="Proteomes" id="UP000198870">
    <property type="component" value="Unassembled WGS sequence"/>
</dbReference>
<dbReference type="InterPro" id="IPR004107">
    <property type="entry name" value="Integrase_SAM-like_N"/>
</dbReference>
<dbReference type="PANTHER" id="PTHR30629:SF6">
    <property type="entry name" value="PROPHAGE INTEGRASE INTA-RELATED"/>
    <property type="match status" value="1"/>
</dbReference>
<dbReference type="AlphaFoldDB" id="A0A1G5CI47"/>
<keyword evidence="7" id="KW-1185">Reference proteome</keyword>
<dbReference type="GO" id="GO:0003677">
    <property type="term" value="F:DNA binding"/>
    <property type="evidence" value="ECO:0007669"/>
    <property type="project" value="UniProtKB-KW"/>
</dbReference>
<evidence type="ECO:0000256" key="1">
    <source>
        <dbReference type="ARBA" id="ARBA00008857"/>
    </source>
</evidence>
<dbReference type="EMBL" id="FMUX01000003">
    <property type="protein sequence ID" value="SCY01984.1"/>
    <property type="molecule type" value="Genomic_DNA"/>
</dbReference>
<dbReference type="InterPro" id="IPR002104">
    <property type="entry name" value="Integrase_catalytic"/>
</dbReference>
<dbReference type="InterPro" id="IPR050808">
    <property type="entry name" value="Phage_Integrase"/>
</dbReference>
<evidence type="ECO:0000256" key="4">
    <source>
        <dbReference type="ARBA" id="ARBA00023172"/>
    </source>
</evidence>
<gene>
    <name evidence="6" type="ORF">SAMN05216233_10330</name>
</gene>
<reference evidence="6 7" key="1">
    <citation type="submission" date="2016-10" db="EMBL/GenBank/DDBJ databases">
        <authorList>
            <person name="de Groot N.N."/>
        </authorList>
    </citation>
    <scope>NUCLEOTIDE SEQUENCE [LARGE SCALE GENOMIC DNA]</scope>
    <source>
        <strain evidence="6 7">AA1</strain>
    </source>
</reference>
<evidence type="ECO:0000313" key="7">
    <source>
        <dbReference type="Proteomes" id="UP000198870"/>
    </source>
</evidence>
<dbReference type="Gene3D" id="1.10.150.130">
    <property type="match status" value="1"/>
</dbReference>
<dbReference type="CDD" id="cd01189">
    <property type="entry name" value="INT_ICEBs1_C_like"/>
    <property type="match status" value="1"/>
</dbReference>
<keyword evidence="2" id="KW-0229">DNA integration</keyword>
<sequence length="416" mass="49006">MTGNEAVLIDFPNQKKKDWKRDKLNQNKKGSVYERGGKLYVYFFYKNERVREPSGLADTKENRKKLRLFLDKIHVEIEGGEFEFAYTFPYSKKRDHFTLLEGRTLNTTPEEITFGSYFEKWMKEMKPGMTVGKIRDYQKIADFYLLPYFGEMPFAEFKIMTMKRFLAHLTGMQNRYGKPLAASTLNNVFIPLRAITADAFAEYEWAMPDPFIALKMPKRKKSRVNPFTLDEWQELMGFIRSWYKPYFEFAVTTGLRPSEQVALKWSAIGDTYMEVELSRVKGLEKEDLKTESSRRSIELRPAMREILERQKKLTAHLKSEYVFLNMAGRPINQDKMRQLWERAEQRADMAHRRMYEIRHTFASWALAAGEQPGWVAKTLGHSDLTMVYTVYARFIPALRKDDGGKFEDMYAKKHLS</sequence>
<dbReference type="RefSeq" id="WP_175469522.1">
    <property type="nucleotide sequence ID" value="NZ_FMUX01000003.1"/>
</dbReference>
<evidence type="ECO:0000256" key="3">
    <source>
        <dbReference type="ARBA" id="ARBA00023125"/>
    </source>
</evidence>
<accession>A0A1G5CI47</accession>
<name>A0A1G5CI47_9BACT</name>
<keyword evidence="4" id="KW-0233">DNA recombination</keyword>
<organism evidence="6 7">
    <name type="scientific">Desulfoluna spongiiphila</name>
    <dbReference type="NCBI Taxonomy" id="419481"/>
    <lineage>
        <taxon>Bacteria</taxon>
        <taxon>Pseudomonadati</taxon>
        <taxon>Thermodesulfobacteriota</taxon>
        <taxon>Desulfobacteria</taxon>
        <taxon>Desulfobacterales</taxon>
        <taxon>Desulfolunaceae</taxon>
        <taxon>Desulfoluna</taxon>
    </lineage>
</organism>
<protein>
    <submittedName>
        <fullName evidence="6">Integrase</fullName>
    </submittedName>
</protein>
<evidence type="ECO:0000259" key="5">
    <source>
        <dbReference type="PROSITE" id="PS51898"/>
    </source>
</evidence>
<dbReference type="InterPro" id="IPR010998">
    <property type="entry name" value="Integrase_recombinase_N"/>
</dbReference>
<evidence type="ECO:0000256" key="2">
    <source>
        <dbReference type="ARBA" id="ARBA00022908"/>
    </source>
</evidence>
<keyword evidence="3" id="KW-0238">DNA-binding</keyword>
<dbReference type="InterPro" id="IPR013762">
    <property type="entry name" value="Integrase-like_cat_sf"/>
</dbReference>
<proteinExistence type="inferred from homology"/>
<comment type="similarity">
    <text evidence="1">Belongs to the 'phage' integrase family.</text>
</comment>
<evidence type="ECO:0000313" key="6">
    <source>
        <dbReference type="EMBL" id="SCY01984.1"/>
    </source>
</evidence>
<dbReference type="PANTHER" id="PTHR30629">
    <property type="entry name" value="PROPHAGE INTEGRASE"/>
    <property type="match status" value="1"/>
</dbReference>
<dbReference type="InterPro" id="IPR022000">
    <property type="entry name" value="Min27-like_integrase_DNA_bind"/>
</dbReference>
<dbReference type="Pfam" id="PF12167">
    <property type="entry name" value="Arm-DNA-bind_2"/>
    <property type="match status" value="1"/>
</dbReference>
<feature type="domain" description="Tyr recombinase" evidence="5">
    <location>
        <begin position="222"/>
        <end position="408"/>
    </location>
</feature>
<dbReference type="InterPro" id="IPR011010">
    <property type="entry name" value="DNA_brk_join_enz"/>
</dbReference>
<dbReference type="Gene3D" id="1.10.443.10">
    <property type="entry name" value="Intergrase catalytic core"/>
    <property type="match status" value="1"/>
</dbReference>
<dbReference type="Pfam" id="PF14659">
    <property type="entry name" value="Phage_int_SAM_3"/>
    <property type="match status" value="1"/>
</dbReference>